<sequence>INKYKDHIKVSDDEDKMHSNTDTASLFRCQHQARVEHMKQFHKEKEELDRGCRECKQKVAERQQKTRAQGRAGMATGRGAAAQGGTELGAEAGGHAQGAEHALECGHAQQRRLQQEHSQHKPKPEKAEEDSEEVWEQKHKTFVEKYEKQMKHFDMLCYWDNSQKYLADNGHLACETANSLDIGCTGLEVEEKCTIGTQFILELAKSLTAAPHACFRHFFPKIQLAACQYIEGFNVRGHARLRMEKAVKEYKEEERKKLLDSGGLGPVEVNVPLPEELQKCSNVKDAQMLQDAISPMGPTDAKYHMQRCIDSDLWVPNCKSSEAKEEEEEGGVGSPSRGAYSGHCGLSFHCSSAV</sequence>
<proteinExistence type="inferred from homology"/>
<dbReference type="GeneTree" id="ENSGT00390000013443"/>
<dbReference type="GO" id="GO:0006457">
    <property type="term" value="P:protein folding"/>
    <property type="evidence" value="ECO:0007669"/>
    <property type="project" value="UniProtKB-UniRule"/>
</dbReference>
<evidence type="ECO:0000256" key="4">
    <source>
        <dbReference type="RuleBase" id="RU369110"/>
    </source>
</evidence>
<dbReference type="SMART" id="SM01070">
    <property type="entry name" value="CDC37_M"/>
    <property type="match status" value="1"/>
</dbReference>
<evidence type="ECO:0000256" key="1">
    <source>
        <dbReference type="ARBA" id="ARBA00004496"/>
    </source>
</evidence>
<dbReference type="InterPro" id="IPR013874">
    <property type="entry name" value="Cdc37_Hsp90-bd"/>
</dbReference>
<keyword evidence="3 4" id="KW-0963">Cytoplasm</keyword>
<evidence type="ECO:0000313" key="9">
    <source>
        <dbReference type="Ensembl" id="ENSPSMP00000024562.1"/>
    </source>
</evidence>
<comment type="similarity">
    <text evidence="2 4">Belongs to the CDC37 family.</text>
</comment>
<dbReference type="PANTHER" id="PTHR12800:SF3">
    <property type="entry name" value="HSP90 CO-CHAPERONE CDC37"/>
    <property type="match status" value="1"/>
</dbReference>
<evidence type="ECO:0000256" key="5">
    <source>
        <dbReference type="SAM" id="MobiDB-lite"/>
    </source>
</evidence>
<dbReference type="SUPFAM" id="SSF101391">
    <property type="entry name" value="Hsp90 co-chaperone CDC37"/>
    <property type="match status" value="1"/>
</dbReference>
<keyword evidence="4" id="KW-0143">Chaperone</keyword>
<dbReference type="InterPro" id="IPR038189">
    <property type="entry name" value="Cdc37_Hsp90-bd_sf"/>
</dbReference>
<keyword evidence="10" id="KW-1185">Reference proteome</keyword>
<dbReference type="GO" id="GO:0051087">
    <property type="term" value="F:protein-folding chaperone binding"/>
    <property type="evidence" value="ECO:0007669"/>
    <property type="project" value="UniProtKB-UniRule"/>
</dbReference>
<feature type="compositionally biased region" description="Basic and acidic residues" evidence="5">
    <location>
        <begin position="113"/>
        <end position="126"/>
    </location>
</feature>
<dbReference type="AlphaFoldDB" id="A0A8C9A3V1"/>
<dbReference type="Gene3D" id="6.10.140.250">
    <property type="match status" value="1"/>
</dbReference>
<name>A0A8C9A3V1_PROSS</name>
<feature type="region of interest" description="Disordered" evidence="5">
    <location>
        <begin position="58"/>
        <end position="134"/>
    </location>
</feature>
<feature type="compositionally biased region" description="Low complexity" evidence="5">
    <location>
        <begin position="66"/>
        <end position="90"/>
    </location>
</feature>
<dbReference type="GO" id="GO:0005737">
    <property type="term" value="C:cytoplasm"/>
    <property type="evidence" value="ECO:0007669"/>
    <property type="project" value="UniProtKB-SubCell"/>
</dbReference>
<evidence type="ECO:0000259" key="7">
    <source>
        <dbReference type="SMART" id="SM01070"/>
    </source>
</evidence>
<accession>A0A8C9A3V1</accession>
<evidence type="ECO:0000256" key="2">
    <source>
        <dbReference type="ARBA" id="ARBA00006222"/>
    </source>
</evidence>
<dbReference type="PANTHER" id="PTHR12800">
    <property type="entry name" value="CDC37-RELATED"/>
    <property type="match status" value="1"/>
</dbReference>
<organism evidence="9 10">
    <name type="scientific">Prolemur simus</name>
    <name type="common">Greater bamboo lemur</name>
    <name type="synonym">Hapalemur simus</name>
    <dbReference type="NCBI Taxonomy" id="1328070"/>
    <lineage>
        <taxon>Eukaryota</taxon>
        <taxon>Metazoa</taxon>
        <taxon>Chordata</taxon>
        <taxon>Craniata</taxon>
        <taxon>Vertebrata</taxon>
        <taxon>Euteleostomi</taxon>
        <taxon>Mammalia</taxon>
        <taxon>Eutheria</taxon>
        <taxon>Euarchontoglires</taxon>
        <taxon>Primates</taxon>
        <taxon>Strepsirrhini</taxon>
        <taxon>Lemuriformes</taxon>
        <taxon>Lemuridae</taxon>
        <taxon>Prolemur</taxon>
    </lineage>
</organism>
<reference evidence="9" key="2">
    <citation type="submission" date="2025-09" db="UniProtKB">
        <authorList>
            <consortium name="Ensembl"/>
        </authorList>
    </citation>
    <scope>IDENTIFICATION</scope>
</reference>
<dbReference type="GO" id="GO:0050821">
    <property type="term" value="P:protein stabilization"/>
    <property type="evidence" value="ECO:0007669"/>
    <property type="project" value="UniProtKB-UniRule"/>
</dbReference>
<comment type="subunit">
    <text evidence="4">Forms a complex composed of chaperones HSP90 and HSP70, co-chaperones STIP1/HOP, CDC37, PPP5C, PTGES3/p23, TSC1 and client protein TSC2. Forms a complex composed of chaperones HSP90 and HSP70, co-chaperones CDC37, PPP5C, TSC1 and client protein TSC2, CDK4, AKT, RAF1 and NR3C1; this complex does not contain co-chaperones STIP1/HOP and PTGES3/p23. Forms a complex with Hsp90/HSP90AB1 and CDK6. Interacts with HSP90AA1. Interacts with AR, CDK4, CDK6 and EIF2AK1. Interacts with RB1. Interacts with KSR1. Interacts with FLCN, FNIP1 and FNIP2.</text>
</comment>
<dbReference type="InterPro" id="IPR004918">
    <property type="entry name" value="Cdc37"/>
</dbReference>
<reference evidence="9" key="1">
    <citation type="submission" date="2025-08" db="UniProtKB">
        <authorList>
            <consortium name="Ensembl"/>
        </authorList>
    </citation>
    <scope>IDENTIFICATION</scope>
</reference>
<evidence type="ECO:0000256" key="3">
    <source>
        <dbReference type="ARBA" id="ARBA00022490"/>
    </source>
</evidence>
<evidence type="ECO:0000259" key="6">
    <source>
        <dbReference type="SMART" id="SM01069"/>
    </source>
</evidence>
<dbReference type="Pfam" id="PF08564">
    <property type="entry name" value="CDC37_C"/>
    <property type="match status" value="1"/>
</dbReference>
<feature type="domain" description="Cdc37 Hsp90 binding" evidence="7">
    <location>
        <begin position="118"/>
        <end position="254"/>
    </location>
</feature>
<dbReference type="GO" id="GO:0051082">
    <property type="term" value="F:unfolded protein binding"/>
    <property type="evidence" value="ECO:0007669"/>
    <property type="project" value="UniProtKB-UniRule"/>
</dbReference>
<dbReference type="SMART" id="SM01071">
    <property type="entry name" value="CDC37_N"/>
    <property type="match status" value="1"/>
</dbReference>
<feature type="domain" description="Cdc37 C-terminal" evidence="6">
    <location>
        <begin position="258"/>
        <end position="334"/>
    </location>
</feature>
<comment type="function">
    <text evidence="4">Co-chaperone that binds to numerous kinases and promotes their interaction with the Hsp90 complex, resulting in stabilization and promotion of their activity.</text>
</comment>
<dbReference type="InterPro" id="IPR013873">
    <property type="entry name" value="Cdc37_C"/>
</dbReference>
<evidence type="ECO:0000259" key="8">
    <source>
        <dbReference type="SMART" id="SM01071"/>
    </source>
</evidence>
<dbReference type="Gene3D" id="1.20.58.610">
    <property type="entry name" value="Cdc37, Hsp90 binding domain"/>
    <property type="match status" value="1"/>
</dbReference>
<dbReference type="Ensembl" id="ENSPSMT00000028492.1">
    <property type="protein sequence ID" value="ENSPSMP00000024562.1"/>
    <property type="gene ID" value="ENSPSMG00000017313.1"/>
</dbReference>
<comment type="subcellular location">
    <subcellularLocation>
        <location evidence="1 4">Cytoplasm</location>
    </subcellularLocation>
</comment>
<dbReference type="GO" id="GO:0031072">
    <property type="term" value="F:heat shock protein binding"/>
    <property type="evidence" value="ECO:0007669"/>
    <property type="project" value="UniProtKB-UniRule"/>
</dbReference>
<dbReference type="SMART" id="SM01069">
    <property type="entry name" value="CDC37_C"/>
    <property type="match status" value="1"/>
</dbReference>
<evidence type="ECO:0000313" key="10">
    <source>
        <dbReference type="Proteomes" id="UP000694414"/>
    </source>
</evidence>
<dbReference type="InterPro" id="IPR013855">
    <property type="entry name" value="Cdc37_N_dom"/>
</dbReference>
<feature type="domain" description="Cdc37 N-terminal" evidence="8">
    <location>
        <begin position="6"/>
        <end position="138"/>
    </location>
</feature>
<dbReference type="Proteomes" id="UP000694414">
    <property type="component" value="Unplaced"/>
</dbReference>
<protein>
    <recommendedName>
        <fullName evidence="4">Hsp90 co-chaperone Cdc37</fullName>
    </recommendedName>
    <alternativeName>
        <fullName evidence="4">Hsp90 chaperone protein kinase-targeting subunit</fullName>
    </alternativeName>
    <component>
        <recommendedName>
            <fullName evidence="4">Hsp90 co-chaperone Cdc37, N-terminally processed</fullName>
        </recommendedName>
    </component>
</protein>
<dbReference type="GO" id="GO:0019901">
    <property type="term" value="F:protein kinase binding"/>
    <property type="evidence" value="ECO:0007669"/>
    <property type="project" value="UniProtKB-UniRule"/>
</dbReference>